<evidence type="ECO:0000313" key="4">
    <source>
        <dbReference type="EMBL" id="KAK9891734.1"/>
    </source>
</evidence>
<evidence type="ECO:0000256" key="2">
    <source>
        <dbReference type="SAM" id="MobiDB-lite"/>
    </source>
</evidence>
<keyword evidence="1" id="KW-0597">Phosphoprotein</keyword>
<comment type="caution">
    <text evidence="4">The sequence shown here is derived from an EMBL/GenBank/DDBJ whole genome shotgun (WGS) entry which is preliminary data.</text>
</comment>
<feature type="region of interest" description="Disordered" evidence="2">
    <location>
        <begin position="225"/>
        <end position="254"/>
    </location>
</feature>
<dbReference type="Pfam" id="PF00226">
    <property type="entry name" value="DnaJ"/>
    <property type="match status" value="1"/>
</dbReference>
<sequence length="254" mass="30310">MSDFKESCLQYFGNSDFYEILKIKKDASQKEIQKAYYKLSLLVHPDRAEANDKLIATEKFKVLGKIHSILQDKEKRKVYDDCGEYDEEEHSTFNWMEYWRSLFKKISIEDIENFEKEYIGSETELRDIKKAYILSKGDMDVMLGFIPFSNCDSEPRIIEIVREMVEKGEVEEYKRFFSESARKKKRRHQKYEREKKEVEKESMADLDKIANEIQQRCSDRFMNMISSIEAKHGNKRKSIKQGEEAKPKKKRSKK</sequence>
<reference evidence="4 5" key="1">
    <citation type="submission" date="2023-03" db="EMBL/GenBank/DDBJ databases">
        <title>Genome insight into feeding habits of ladybird beetles.</title>
        <authorList>
            <person name="Li H.-S."/>
            <person name="Huang Y.-H."/>
            <person name="Pang H."/>
        </authorList>
    </citation>
    <scope>NUCLEOTIDE SEQUENCE [LARGE SCALE GENOMIC DNA]</scope>
    <source>
        <strain evidence="4">SYSU_2023b</strain>
        <tissue evidence="4">Whole body</tissue>
    </source>
</reference>
<evidence type="ECO:0000256" key="1">
    <source>
        <dbReference type="ARBA" id="ARBA00022553"/>
    </source>
</evidence>
<dbReference type="FunFam" id="1.10.287.110:FF:000035">
    <property type="entry name" value="DnaJ homolog subfamily C member 9"/>
    <property type="match status" value="1"/>
</dbReference>
<accession>A0AAW1VHJ0</accession>
<dbReference type="Proteomes" id="UP001431783">
    <property type="component" value="Unassembled WGS sequence"/>
</dbReference>
<dbReference type="PROSITE" id="PS50076">
    <property type="entry name" value="DNAJ_2"/>
    <property type="match status" value="1"/>
</dbReference>
<dbReference type="GO" id="GO:0005737">
    <property type="term" value="C:cytoplasm"/>
    <property type="evidence" value="ECO:0007669"/>
    <property type="project" value="TreeGrafter"/>
</dbReference>
<dbReference type="InterPro" id="IPR036869">
    <property type="entry name" value="J_dom_sf"/>
</dbReference>
<dbReference type="AlphaFoldDB" id="A0AAW1VHJ0"/>
<dbReference type="SMART" id="SM00271">
    <property type="entry name" value="DnaJ"/>
    <property type="match status" value="1"/>
</dbReference>
<dbReference type="InterPro" id="IPR018253">
    <property type="entry name" value="DnaJ_domain_CS"/>
</dbReference>
<evidence type="ECO:0000259" key="3">
    <source>
        <dbReference type="PROSITE" id="PS50076"/>
    </source>
</evidence>
<dbReference type="GO" id="GO:0005634">
    <property type="term" value="C:nucleus"/>
    <property type="evidence" value="ECO:0007669"/>
    <property type="project" value="TreeGrafter"/>
</dbReference>
<dbReference type="PANTHER" id="PTHR44144:SF1">
    <property type="entry name" value="DNAJ HOMOLOG SUBFAMILY C MEMBER 9"/>
    <property type="match status" value="1"/>
</dbReference>
<dbReference type="CDD" id="cd06257">
    <property type="entry name" value="DnaJ"/>
    <property type="match status" value="1"/>
</dbReference>
<dbReference type="Pfam" id="PF23302">
    <property type="entry name" value="HTH_DNAJC9"/>
    <property type="match status" value="1"/>
</dbReference>
<gene>
    <name evidence="4" type="ORF">WA026_016531</name>
</gene>
<proteinExistence type="predicted"/>
<protein>
    <recommendedName>
        <fullName evidence="3">J domain-containing protein</fullName>
    </recommendedName>
</protein>
<dbReference type="EMBL" id="JARQZJ010000130">
    <property type="protein sequence ID" value="KAK9891734.1"/>
    <property type="molecule type" value="Genomic_DNA"/>
</dbReference>
<name>A0AAW1VHJ0_9CUCU</name>
<dbReference type="InterPro" id="IPR056453">
    <property type="entry name" value="HTH_DNAJC9"/>
</dbReference>
<dbReference type="PRINTS" id="PR00625">
    <property type="entry name" value="JDOMAIN"/>
</dbReference>
<organism evidence="4 5">
    <name type="scientific">Henosepilachna vigintioctopunctata</name>
    <dbReference type="NCBI Taxonomy" id="420089"/>
    <lineage>
        <taxon>Eukaryota</taxon>
        <taxon>Metazoa</taxon>
        <taxon>Ecdysozoa</taxon>
        <taxon>Arthropoda</taxon>
        <taxon>Hexapoda</taxon>
        <taxon>Insecta</taxon>
        <taxon>Pterygota</taxon>
        <taxon>Neoptera</taxon>
        <taxon>Endopterygota</taxon>
        <taxon>Coleoptera</taxon>
        <taxon>Polyphaga</taxon>
        <taxon>Cucujiformia</taxon>
        <taxon>Coccinelloidea</taxon>
        <taxon>Coccinellidae</taxon>
        <taxon>Epilachninae</taxon>
        <taxon>Epilachnini</taxon>
        <taxon>Henosepilachna</taxon>
    </lineage>
</organism>
<dbReference type="InterPro" id="IPR001623">
    <property type="entry name" value="DnaJ_domain"/>
</dbReference>
<dbReference type="PANTHER" id="PTHR44144">
    <property type="entry name" value="DNAJ HOMOLOG SUBFAMILY C MEMBER 9"/>
    <property type="match status" value="1"/>
</dbReference>
<dbReference type="SUPFAM" id="SSF46565">
    <property type="entry name" value="Chaperone J-domain"/>
    <property type="match status" value="1"/>
</dbReference>
<keyword evidence="5" id="KW-1185">Reference proteome</keyword>
<feature type="domain" description="J" evidence="3">
    <location>
        <begin position="16"/>
        <end position="83"/>
    </location>
</feature>
<dbReference type="InterPro" id="IPR052594">
    <property type="entry name" value="J_domain-containing_protein"/>
</dbReference>
<evidence type="ECO:0000313" key="5">
    <source>
        <dbReference type="Proteomes" id="UP001431783"/>
    </source>
</evidence>
<dbReference type="Gene3D" id="1.10.287.110">
    <property type="entry name" value="DnaJ domain"/>
    <property type="match status" value="1"/>
</dbReference>
<dbReference type="PROSITE" id="PS00636">
    <property type="entry name" value="DNAJ_1"/>
    <property type="match status" value="1"/>
</dbReference>
<dbReference type="GO" id="GO:0031072">
    <property type="term" value="F:heat shock protein binding"/>
    <property type="evidence" value="ECO:0007669"/>
    <property type="project" value="TreeGrafter"/>
</dbReference>